<proteinExistence type="predicted"/>
<accession>A0AC61RX42</accession>
<protein>
    <submittedName>
        <fullName evidence="1">Uncharacterized protein</fullName>
    </submittedName>
</protein>
<dbReference type="Proteomes" id="UP000304953">
    <property type="component" value="Unassembled WGS sequence"/>
</dbReference>
<gene>
    <name evidence="1" type="ORF">E5329_09605</name>
</gene>
<keyword evidence="2" id="KW-1185">Reference proteome</keyword>
<evidence type="ECO:0000313" key="2">
    <source>
        <dbReference type="Proteomes" id="UP000304953"/>
    </source>
</evidence>
<name>A0AC61RX42_9FIRM</name>
<evidence type="ECO:0000313" key="1">
    <source>
        <dbReference type="EMBL" id="TGY96448.1"/>
    </source>
</evidence>
<organism evidence="1 2">
    <name type="scientific">Petralouisia muris</name>
    <dbReference type="NCBI Taxonomy" id="3032872"/>
    <lineage>
        <taxon>Bacteria</taxon>
        <taxon>Bacillati</taxon>
        <taxon>Bacillota</taxon>
        <taxon>Clostridia</taxon>
        <taxon>Lachnospirales</taxon>
        <taxon>Lachnospiraceae</taxon>
        <taxon>Petralouisia</taxon>
    </lineage>
</organism>
<reference evidence="1" key="1">
    <citation type="submission" date="2019-04" db="EMBL/GenBank/DDBJ databases">
        <title>Microbes associate with the intestines of laboratory mice.</title>
        <authorList>
            <person name="Navarre W."/>
            <person name="Wong E."/>
            <person name="Huang K."/>
            <person name="Tropini C."/>
            <person name="Ng K."/>
            <person name="Yu B."/>
        </authorList>
    </citation>
    <scope>NUCLEOTIDE SEQUENCE</scope>
    <source>
        <strain evidence="1">NM01_1-7b</strain>
    </source>
</reference>
<sequence length="282" mass="31639">MYSNKAVKIIVCLNFLTYKLDGGRRLIEDRRARDDDQTHLDNEKKAVIEQAIDLKNQENDMVTVIAAGCDTDRVLLREALAMGCDRAWLIARNSPDVSQKPPVSVDMEKLIRLNGYDVILTGYRMKSGLFSFLGAELAELLSLGQMSCASKLERKNICSKENPLVITDIRYGNEFLQMESTLPCVVTLANYASKNEIVSVAEILGSLKKELMIWKDKELDGLKAGDGRVQENYFSDAITIAALQKSEKRKDCAFYDEISVEEAVEVIIENLCQQNIIEGICL</sequence>
<comment type="caution">
    <text evidence="1">The sequence shown here is derived from an EMBL/GenBank/DDBJ whole genome shotgun (WGS) entry which is preliminary data.</text>
</comment>
<dbReference type="EMBL" id="SRYA01000016">
    <property type="protein sequence ID" value="TGY96448.1"/>
    <property type="molecule type" value="Genomic_DNA"/>
</dbReference>